<evidence type="ECO:0000313" key="2">
    <source>
        <dbReference type="EMBL" id="KAJ1129697.1"/>
    </source>
</evidence>
<dbReference type="Proteomes" id="UP001066276">
    <property type="component" value="Chromosome 7"/>
</dbReference>
<gene>
    <name evidence="2" type="ORF">NDU88_008063</name>
</gene>
<dbReference type="EMBL" id="JANPWB010000011">
    <property type="protein sequence ID" value="KAJ1129697.1"/>
    <property type="molecule type" value="Genomic_DNA"/>
</dbReference>
<proteinExistence type="predicted"/>
<comment type="caution">
    <text evidence="2">The sequence shown here is derived from an EMBL/GenBank/DDBJ whole genome shotgun (WGS) entry which is preliminary data.</text>
</comment>
<accession>A0AAV7PQT3</accession>
<name>A0AAV7PQT3_PLEWA</name>
<feature type="region of interest" description="Disordered" evidence="1">
    <location>
        <begin position="75"/>
        <end position="103"/>
    </location>
</feature>
<dbReference type="AlphaFoldDB" id="A0AAV7PQT3"/>
<protein>
    <submittedName>
        <fullName evidence="2">Uncharacterized protein</fullName>
    </submittedName>
</protein>
<sequence>MWCGDFHGVVDFSGAAAVSGLRRASHSSEGHGVRCRRRYRIQQRRRSEVVRSRFPWIPPAFLSRAQGLDRAPLVGAGVSPETPGAGREKSLLSLRLQTTGGKL</sequence>
<reference evidence="2" key="1">
    <citation type="journal article" date="2022" name="bioRxiv">
        <title>Sequencing and chromosome-scale assembly of the giantPleurodeles waltlgenome.</title>
        <authorList>
            <person name="Brown T."/>
            <person name="Elewa A."/>
            <person name="Iarovenko S."/>
            <person name="Subramanian E."/>
            <person name="Araus A.J."/>
            <person name="Petzold A."/>
            <person name="Susuki M."/>
            <person name="Suzuki K.-i.T."/>
            <person name="Hayashi T."/>
            <person name="Toyoda A."/>
            <person name="Oliveira C."/>
            <person name="Osipova E."/>
            <person name="Leigh N.D."/>
            <person name="Simon A."/>
            <person name="Yun M.H."/>
        </authorList>
    </citation>
    <scope>NUCLEOTIDE SEQUENCE</scope>
    <source>
        <strain evidence="2">20211129_DDA</strain>
        <tissue evidence="2">Liver</tissue>
    </source>
</reference>
<evidence type="ECO:0000256" key="1">
    <source>
        <dbReference type="SAM" id="MobiDB-lite"/>
    </source>
</evidence>
<evidence type="ECO:0000313" key="3">
    <source>
        <dbReference type="Proteomes" id="UP001066276"/>
    </source>
</evidence>
<keyword evidence="3" id="KW-1185">Reference proteome</keyword>
<organism evidence="2 3">
    <name type="scientific">Pleurodeles waltl</name>
    <name type="common">Iberian ribbed newt</name>
    <dbReference type="NCBI Taxonomy" id="8319"/>
    <lineage>
        <taxon>Eukaryota</taxon>
        <taxon>Metazoa</taxon>
        <taxon>Chordata</taxon>
        <taxon>Craniata</taxon>
        <taxon>Vertebrata</taxon>
        <taxon>Euteleostomi</taxon>
        <taxon>Amphibia</taxon>
        <taxon>Batrachia</taxon>
        <taxon>Caudata</taxon>
        <taxon>Salamandroidea</taxon>
        <taxon>Salamandridae</taxon>
        <taxon>Pleurodelinae</taxon>
        <taxon>Pleurodeles</taxon>
    </lineage>
</organism>